<name>A0A9P4ULK3_9PEZI</name>
<dbReference type="SUPFAM" id="SSF51395">
    <property type="entry name" value="FMN-linked oxidoreductases"/>
    <property type="match status" value="1"/>
</dbReference>
<dbReference type="PANTHER" id="PTHR22893">
    <property type="entry name" value="NADH OXIDOREDUCTASE-RELATED"/>
    <property type="match status" value="1"/>
</dbReference>
<sequence length="386" mass="43233">MSTNRLFKPLRLGHLDLKHRVMMAPLTRFRADENHVQLPFVKEYYEQRAAVPGTFIITEATFISPQAGGYNNVPGLWNTEQVAAWKEITEAVHAKGSYIYCQLWALGRVAVPQNLKCEGGFDVVTSSTGPLVSGGAVKNDQGTARGMTKEEIESYIQDYANAARNAIDAGFDGVELHGANGYLIDQFWQDTCNKRTDEYGGSVENRARFGLEVTRAVIDAVGGDSKKVGMRLSPWSTFQDMRMEDPIPQFSHIVKELKKLDLAYLHLVESRVKKDSSAADGGYHAVTRENDPFVELWGTQAPILLAGGFDPVKAQKVLSEVYTAENVGIAFGRYFISTPDLPFRIEKGIELTPYNRDTFYKQMSKDGYVDYPFSEEWLKQQSESKL</sequence>
<proteinExistence type="predicted"/>
<dbReference type="Gene3D" id="3.20.20.70">
    <property type="entry name" value="Aldolase class I"/>
    <property type="match status" value="1"/>
</dbReference>
<accession>A0A9P4ULK3</accession>
<evidence type="ECO:0000313" key="2">
    <source>
        <dbReference type="EMBL" id="KAF2720237.1"/>
    </source>
</evidence>
<evidence type="ECO:0000259" key="1">
    <source>
        <dbReference type="Pfam" id="PF00724"/>
    </source>
</evidence>
<protein>
    <submittedName>
        <fullName evidence="2">NADPH dehydrogenase</fullName>
    </submittedName>
</protein>
<dbReference type="Proteomes" id="UP000799441">
    <property type="component" value="Unassembled WGS sequence"/>
</dbReference>
<keyword evidence="3" id="KW-1185">Reference proteome</keyword>
<dbReference type="PANTHER" id="PTHR22893:SF91">
    <property type="entry name" value="NADPH DEHYDROGENASE 2-RELATED"/>
    <property type="match status" value="1"/>
</dbReference>
<dbReference type="AlphaFoldDB" id="A0A9P4ULK3"/>
<dbReference type="FunFam" id="3.20.20.70:FF:000138">
    <property type="entry name" value="NADPH dehydrogenase 1"/>
    <property type="match status" value="1"/>
</dbReference>
<feature type="domain" description="NADH:flavin oxidoreductase/NADH oxidase N-terminal" evidence="1">
    <location>
        <begin position="6"/>
        <end position="351"/>
    </location>
</feature>
<dbReference type="GO" id="GO:0003959">
    <property type="term" value="F:NADPH dehydrogenase activity"/>
    <property type="evidence" value="ECO:0007669"/>
    <property type="project" value="TreeGrafter"/>
</dbReference>
<dbReference type="EMBL" id="MU003801">
    <property type="protein sequence ID" value="KAF2720237.1"/>
    <property type="molecule type" value="Genomic_DNA"/>
</dbReference>
<dbReference type="OrthoDB" id="276546at2759"/>
<reference evidence="2" key="1">
    <citation type="journal article" date="2020" name="Stud. Mycol.">
        <title>101 Dothideomycetes genomes: a test case for predicting lifestyles and emergence of pathogens.</title>
        <authorList>
            <person name="Haridas S."/>
            <person name="Albert R."/>
            <person name="Binder M."/>
            <person name="Bloem J."/>
            <person name="Labutti K."/>
            <person name="Salamov A."/>
            <person name="Andreopoulos B."/>
            <person name="Baker S."/>
            <person name="Barry K."/>
            <person name="Bills G."/>
            <person name="Bluhm B."/>
            <person name="Cannon C."/>
            <person name="Castanera R."/>
            <person name="Culley D."/>
            <person name="Daum C."/>
            <person name="Ezra D."/>
            <person name="Gonzalez J."/>
            <person name="Henrissat B."/>
            <person name="Kuo A."/>
            <person name="Liang C."/>
            <person name="Lipzen A."/>
            <person name="Lutzoni F."/>
            <person name="Magnuson J."/>
            <person name="Mondo S."/>
            <person name="Nolan M."/>
            <person name="Ohm R."/>
            <person name="Pangilinan J."/>
            <person name="Park H.-J."/>
            <person name="Ramirez L."/>
            <person name="Alfaro M."/>
            <person name="Sun H."/>
            <person name="Tritt A."/>
            <person name="Yoshinaga Y."/>
            <person name="Zwiers L.-H."/>
            <person name="Turgeon B."/>
            <person name="Goodwin S."/>
            <person name="Spatafora J."/>
            <person name="Crous P."/>
            <person name="Grigoriev I."/>
        </authorList>
    </citation>
    <scope>NUCLEOTIDE SEQUENCE</scope>
    <source>
        <strain evidence="2">CBS 116435</strain>
    </source>
</reference>
<evidence type="ECO:0000313" key="3">
    <source>
        <dbReference type="Proteomes" id="UP000799441"/>
    </source>
</evidence>
<dbReference type="InterPro" id="IPR013785">
    <property type="entry name" value="Aldolase_TIM"/>
</dbReference>
<organism evidence="2 3">
    <name type="scientific">Polychaeton citri CBS 116435</name>
    <dbReference type="NCBI Taxonomy" id="1314669"/>
    <lineage>
        <taxon>Eukaryota</taxon>
        <taxon>Fungi</taxon>
        <taxon>Dikarya</taxon>
        <taxon>Ascomycota</taxon>
        <taxon>Pezizomycotina</taxon>
        <taxon>Dothideomycetes</taxon>
        <taxon>Dothideomycetidae</taxon>
        <taxon>Capnodiales</taxon>
        <taxon>Capnodiaceae</taxon>
        <taxon>Polychaeton</taxon>
    </lineage>
</organism>
<comment type="caution">
    <text evidence="2">The sequence shown here is derived from an EMBL/GenBank/DDBJ whole genome shotgun (WGS) entry which is preliminary data.</text>
</comment>
<dbReference type="Pfam" id="PF00724">
    <property type="entry name" value="Oxidored_FMN"/>
    <property type="match status" value="1"/>
</dbReference>
<dbReference type="InterPro" id="IPR045247">
    <property type="entry name" value="Oye-like"/>
</dbReference>
<dbReference type="GO" id="GO:0010181">
    <property type="term" value="F:FMN binding"/>
    <property type="evidence" value="ECO:0007669"/>
    <property type="project" value="InterPro"/>
</dbReference>
<dbReference type="InterPro" id="IPR001155">
    <property type="entry name" value="OxRdtase_FMN_N"/>
</dbReference>
<gene>
    <name evidence="2" type="ORF">K431DRAFT_285909</name>
</gene>
<dbReference type="CDD" id="cd02933">
    <property type="entry name" value="OYE_like_FMN"/>
    <property type="match status" value="1"/>
</dbReference>